<dbReference type="Proteomes" id="UP000670092">
    <property type="component" value="Unassembled WGS sequence"/>
</dbReference>
<dbReference type="GO" id="GO:0005524">
    <property type="term" value="F:ATP binding"/>
    <property type="evidence" value="ECO:0007669"/>
    <property type="project" value="UniProtKB-KW"/>
</dbReference>
<dbReference type="Pfam" id="PF01171">
    <property type="entry name" value="ATP_bind_3"/>
    <property type="match status" value="1"/>
</dbReference>
<dbReference type="InterPro" id="IPR012094">
    <property type="entry name" value="tRNA_Ile_lys_synt"/>
</dbReference>
<reference evidence="8 9" key="1">
    <citation type="submission" date="2021-01" db="EMBL/GenBank/DDBJ databases">
        <title>Chromosome-level genome assembly of a human fungal pathogen reveals clustering of transcriptionally co-regulated genes.</title>
        <authorList>
            <person name="Voorhies M."/>
            <person name="Cohen S."/>
            <person name="Shea T.P."/>
            <person name="Petrus S."/>
            <person name="Munoz J.F."/>
            <person name="Poplawski S."/>
            <person name="Goldman W.E."/>
            <person name="Michael T."/>
            <person name="Cuomo C.A."/>
            <person name="Sil A."/>
            <person name="Beyhan S."/>
        </authorList>
    </citation>
    <scope>NUCLEOTIDE SEQUENCE [LARGE SCALE GENOMIC DNA]</scope>
    <source>
        <strain evidence="8 9">G184AR</strain>
    </source>
</reference>
<dbReference type="GO" id="GO:0032267">
    <property type="term" value="F:tRNA(Ile)-lysidine synthase activity"/>
    <property type="evidence" value="ECO:0007669"/>
    <property type="project" value="UniProtKB-EC"/>
</dbReference>
<proteinExistence type="inferred from homology"/>
<evidence type="ECO:0000256" key="5">
    <source>
        <dbReference type="ARBA" id="ARBA00022840"/>
    </source>
</evidence>
<dbReference type="HAMAP" id="MF_01161">
    <property type="entry name" value="tRNA_Ile_lys_synt"/>
    <property type="match status" value="1"/>
</dbReference>
<dbReference type="Gene3D" id="3.40.50.620">
    <property type="entry name" value="HUPs"/>
    <property type="match status" value="1"/>
</dbReference>
<evidence type="ECO:0000256" key="2">
    <source>
        <dbReference type="ARBA" id="ARBA00022598"/>
    </source>
</evidence>
<dbReference type="GO" id="GO:0008033">
    <property type="term" value="P:tRNA processing"/>
    <property type="evidence" value="ECO:0007669"/>
    <property type="project" value="UniProtKB-KW"/>
</dbReference>
<comment type="catalytic activity">
    <reaction evidence="6">
        <text>cytidine(34) in tRNA(Ile2) + L-lysine + ATP = lysidine(34) in tRNA(Ile2) + AMP + diphosphate + H(+)</text>
        <dbReference type="Rhea" id="RHEA:43744"/>
        <dbReference type="Rhea" id="RHEA-COMP:10625"/>
        <dbReference type="Rhea" id="RHEA-COMP:10670"/>
        <dbReference type="ChEBI" id="CHEBI:15378"/>
        <dbReference type="ChEBI" id="CHEBI:30616"/>
        <dbReference type="ChEBI" id="CHEBI:32551"/>
        <dbReference type="ChEBI" id="CHEBI:33019"/>
        <dbReference type="ChEBI" id="CHEBI:82748"/>
        <dbReference type="ChEBI" id="CHEBI:83665"/>
        <dbReference type="ChEBI" id="CHEBI:456215"/>
        <dbReference type="EC" id="6.3.4.19"/>
    </reaction>
</comment>
<dbReference type="EC" id="6.3.4.19" evidence="1"/>
<evidence type="ECO:0000256" key="1">
    <source>
        <dbReference type="ARBA" id="ARBA00013267"/>
    </source>
</evidence>
<keyword evidence="5" id="KW-0067">ATP-binding</keyword>
<organism evidence="8 9">
    <name type="scientific">Ajellomyces capsulatus</name>
    <name type="common">Darling's disease fungus</name>
    <name type="synonym">Histoplasma capsulatum</name>
    <dbReference type="NCBI Taxonomy" id="5037"/>
    <lineage>
        <taxon>Eukaryota</taxon>
        <taxon>Fungi</taxon>
        <taxon>Dikarya</taxon>
        <taxon>Ascomycota</taxon>
        <taxon>Pezizomycotina</taxon>
        <taxon>Eurotiomycetes</taxon>
        <taxon>Eurotiomycetidae</taxon>
        <taxon>Onygenales</taxon>
        <taxon>Ajellomycetaceae</taxon>
        <taxon>Histoplasma</taxon>
    </lineage>
</organism>
<dbReference type="PANTHER" id="PTHR43033">
    <property type="entry name" value="TRNA(ILE)-LYSIDINE SYNTHASE-RELATED"/>
    <property type="match status" value="1"/>
</dbReference>
<dbReference type="InterPro" id="IPR012795">
    <property type="entry name" value="tRNA_Ile_lys_synt_N"/>
</dbReference>
<keyword evidence="2" id="KW-0436">Ligase</keyword>
<dbReference type="EMBL" id="JAEVHI010000005">
    <property type="protein sequence ID" value="KAG5290951.1"/>
    <property type="molecule type" value="Genomic_DNA"/>
</dbReference>
<dbReference type="PANTHER" id="PTHR43033:SF1">
    <property type="entry name" value="TRNA(ILE)-LYSIDINE SYNTHASE-RELATED"/>
    <property type="match status" value="1"/>
</dbReference>
<evidence type="ECO:0000259" key="7">
    <source>
        <dbReference type="Pfam" id="PF01171"/>
    </source>
</evidence>
<comment type="caution">
    <text evidence="8">The sequence shown here is derived from an EMBL/GenBank/DDBJ whole genome shotgun (WGS) entry which is preliminary data.</text>
</comment>
<gene>
    <name evidence="8" type="ORF">I7I52_08130</name>
</gene>
<dbReference type="AlphaFoldDB" id="A0A8H7YGY8"/>
<evidence type="ECO:0000313" key="9">
    <source>
        <dbReference type="Proteomes" id="UP000670092"/>
    </source>
</evidence>
<dbReference type="CDD" id="cd01992">
    <property type="entry name" value="TilS_N"/>
    <property type="match status" value="1"/>
</dbReference>
<protein>
    <recommendedName>
        <fullName evidence="1">tRNA(Ile)-lysidine synthetase</fullName>
        <ecNumber evidence="1">6.3.4.19</ecNumber>
    </recommendedName>
</protein>
<dbReference type="InterPro" id="IPR014729">
    <property type="entry name" value="Rossmann-like_a/b/a_fold"/>
</dbReference>
<evidence type="ECO:0000313" key="8">
    <source>
        <dbReference type="EMBL" id="KAG5290951.1"/>
    </source>
</evidence>
<dbReference type="VEuPathDB" id="FungiDB:I7I52_08130"/>
<sequence>MARRPLRLGSTGPISAKEFCEAVTHLWGIWRGASTPSLPSRIGLAVSGGADSMALAFLCRQLISERLIPDLQVKPFIVDHLAREGSTDEAQKVAGWLRELGYDPSILTLRWSDGTDPSSLSDFETLARKLRYQILGQACKKYNTRALFLGHHLDDNVETVLSRLTRGQRQATGLKGVASIGHIPECHGIYGVAESGSVIRLMNAQSMINATRARNFSSHESYSSKGLQPERSTTTDRARRFRADLKLPIAEGGIYLFRPFNSFPKSRLTSTCLEGGIKFVTDRTNFDPTLTSRNTLRHLLSNDMLPRALQAPSILQLIENSQRISDELGNESNAFLETVRVRKLDLRTGSLVLEFPGPRDMENIGKSQDMPVENCPPKLQKTLAISLRRLLDIVSPAPKSDVPLEKFTLALQKVFPAPGTTRDEEPAPARGNIFTVGGVKFEPVMLPKMWAGGKSVSLKSFAPRKQTDYFPNTWLLTRLPYSRRTPKPVSSFEIPLPTSSLADSAVESRWSSWQLWDNRYWIRLRAEKATPGNPVEEGSFESNDMSIPVVVRSMEGPDLADVRRRLVKYTWSLSNKQFDPNSVKPDSPSFATLRTRHHLDDLLQYHAPGDLRYTIPVIAEATGQKRVLAFPSFGVKMPVAFTQRMRDNNGTWALNWQINYKHIDLDLLNLISRDLETVLSQVTPISET</sequence>
<evidence type="ECO:0000256" key="6">
    <source>
        <dbReference type="ARBA" id="ARBA00048539"/>
    </source>
</evidence>
<dbReference type="OrthoDB" id="434144at2759"/>
<dbReference type="SUPFAM" id="SSF52402">
    <property type="entry name" value="Adenine nucleotide alpha hydrolases-like"/>
    <property type="match status" value="1"/>
</dbReference>
<accession>A0A8H7YGY8</accession>
<feature type="domain" description="tRNA(Ile)-lysidine/2-thiocytidine synthase N-terminal" evidence="7">
    <location>
        <begin position="42"/>
        <end position="179"/>
    </location>
</feature>
<evidence type="ECO:0000256" key="3">
    <source>
        <dbReference type="ARBA" id="ARBA00022694"/>
    </source>
</evidence>
<dbReference type="InterPro" id="IPR011063">
    <property type="entry name" value="TilS/TtcA_N"/>
</dbReference>
<name>A0A8H7YGY8_AJECA</name>
<dbReference type="NCBIfam" id="TIGR02432">
    <property type="entry name" value="lysidine_TilS_N"/>
    <property type="match status" value="1"/>
</dbReference>
<evidence type="ECO:0000256" key="4">
    <source>
        <dbReference type="ARBA" id="ARBA00022741"/>
    </source>
</evidence>
<keyword evidence="3" id="KW-0819">tRNA processing</keyword>
<keyword evidence="4" id="KW-0547">Nucleotide-binding</keyword>